<name>A0A8J3QZA8_9ACTN</name>
<dbReference type="AlphaFoldDB" id="A0A8J3QZA8"/>
<gene>
    <name evidence="1" type="ORF">Raf01_83020</name>
</gene>
<evidence type="ECO:0000313" key="1">
    <source>
        <dbReference type="EMBL" id="GIH20130.1"/>
    </source>
</evidence>
<proteinExistence type="predicted"/>
<comment type="caution">
    <text evidence="1">The sequence shown here is derived from an EMBL/GenBank/DDBJ whole genome shotgun (WGS) entry which is preliminary data.</text>
</comment>
<keyword evidence="2" id="KW-1185">Reference proteome</keyword>
<dbReference type="RefSeq" id="WP_203923567.1">
    <property type="nucleotide sequence ID" value="NZ_BONZ01000089.1"/>
</dbReference>
<organism evidence="1 2">
    <name type="scientific">Rugosimonospora africana</name>
    <dbReference type="NCBI Taxonomy" id="556532"/>
    <lineage>
        <taxon>Bacteria</taxon>
        <taxon>Bacillati</taxon>
        <taxon>Actinomycetota</taxon>
        <taxon>Actinomycetes</taxon>
        <taxon>Micromonosporales</taxon>
        <taxon>Micromonosporaceae</taxon>
        <taxon>Rugosimonospora</taxon>
    </lineage>
</organism>
<dbReference type="EMBL" id="BONZ01000089">
    <property type="protein sequence ID" value="GIH20130.1"/>
    <property type="molecule type" value="Genomic_DNA"/>
</dbReference>
<dbReference type="Proteomes" id="UP000642748">
    <property type="component" value="Unassembled WGS sequence"/>
</dbReference>
<reference evidence="1" key="1">
    <citation type="submission" date="2021-01" db="EMBL/GenBank/DDBJ databases">
        <title>Whole genome shotgun sequence of Rugosimonospora africana NBRC 104875.</title>
        <authorList>
            <person name="Komaki H."/>
            <person name="Tamura T."/>
        </authorList>
    </citation>
    <scope>NUCLEOTIDE SEQUENCE</scope>
    <source>
        <strain evidence="1">NBRC 104875</strain>
    </source>
</reference>
<sequence>MRVTFTRFPKGQRAWSLVERDDGVAYRMDGPSVRGKLPHDLIHLTVERTLGIADGIWGAIAAGAVFESMHHHAGRRPPHAAEHSAALIRANGASLHAAELVGGLAERIADTPPPTPADVVRQAEEYLQWLDGTVDLARLEVAAAAVREATENWHAVPVGGQVVAWWPARLRMAPVPARRTARSGVRARPTARRTA</sequence>
<protein>
    <submittedName>
        <fullName evidence="1">Uncharacterized protein</fullName>
    </submittedName>
</protein>
<evidence type="ECO:0000313" key="2">
    <source>
        <dbReference type="Proteomes" id="UP000642748"/>
    </source>
</evidence>
<accession>A0A8J3QZA8</accession>